<dbReference type="PANTHER" id="PTHR43802">
    <property type="entry name" value="ENOYL-COA HYDRATASE"/>
    <property type="match status" value="1"/>
</dbReference>
<evidence type="ECO:0000313" key="2">
    <source>
        <dbReference type="EMBL" id="AZL61154.1"/>
    </source>
</evidence>
<evidence type="ECO:0000256" key="1">
    <source>
        <dbReference type="ARBA" id="ARBA00005254"/>
    </source>
</evidence>
<evidence type="ECO:0000313" key="3">
    <source>
        <dbReference type="Proteomes" id="UP000282002"/>
    </source>
</evidence>
<keyword evidence="2" id="KW-0413">Isomerase</keyword>
<protein>
    <submittedName>
        <fullName evidence="2">Enoyl-CoA hydratase/isomerase family protein</fullName>
    </submittedName>
</protein>
<name>A0A3S8UC23_9RHOB</name>
<dbReference type="KEGG" id="taw:EI545_12155"/>
<dbReference type="OrthoDB" id="9781757at2"/>
<dbReference type="EMBL" id="CP034328">
    <property type="protein sequence ID" value="AZL61154.1"/>
    <property type="molecule type" value="Genomic_DNA"/>
</dbReference>
<keyword evidence="3" id="KW-1185">Reference proteome</keyword>
<dbReference type="GO" id="GO:0016853">
    <property type="term" value="F:isomerase activity"/>
    <property type="evidence" value="ECO:0007669"/>
    <property type="project" value="UniProtKB-KW"/>
</dbReference>
<dbReference type="Proteomes" id="UP000282002">
    <property type="component" value="Chromosome"/>
</dbReference>
<dbReference type="Pfam" id="PF00378">
    <property type="entry name" value="ECH_1"/>
    <property type="match status" value="1"/>
</dbReference>
<comment type="similarity">
    <text evidence="1">Belongs to the enoyl-CoA hydratase/isomerase family.</text>
</comment>
<dbReference type="PANTHER" id="PTHR43802:SF1">
    <property type="entry name" value="IP11341P-RELATED"/>
    <property type="match status" value="1"/>
</dbReference>
<dbReference type="CDD" id="cd06558">
    <property type="entry name" value="crotonase-like"/>
    <property type="match status" value="1"/>
</dbReference>
<organism evidence="2 3">
    <name type="scientific">Tabrizicola piscis</name>
    <dbReference type="NCBI Taxonomy" id="2494374"/>
    <lineage>
        <taxon>Bacteria</taxon>
        <taxon>Pseudomonadati</taxon>
        <taxon>Pseudomonadota</taxon>
        <taxon>Alphaproteobacteria</taxon>
        <taxon>Rhodobacterales</taxon>
        <taxon>Paracoccaceae</taxon>
        <taxon>Tabrizicola</taxon>
    </lineage>
</organism>
<dbReference type="Gene3D" id="3.90.226.10">
    <property type="entry name" value="2-enoyl-CoA Hydratase, Chain A, domain 1"/>
    <property type="match status" value="1"/>
</dbReference>
<sequence>MAGALNADVPTVPAYFTAARGLRMERDAKGVLLVTINDGMGGPITFTAQDHTEFTEAFYRIAQDRDTKAVILTGAGDYMAAIDFSTFGNVADPDVWSRVHDEGVQIVENIANIRVPMIAAIEGRAHIHSEYALMANVIVAGESASFSDLPHFAGGIVPGDGIYTTWSYRAGAGRAEALLLNPEPISAQTAKNWGVVAEVVADGTAVARARALADLYLAKPEVTRRNTRIHFIQPLKEALVRETGYGLALEGASAAALVKSFSN</sequence>
<dbReference type="AlphaFoldDB" id="A0A3S8UC23"/>
<dbReference type="InterPro" id="IPR029045">
    <property type="entry name" value="ClpP/crotonase-like_dom_sf"/>
</dbReference>
<proteinExistence type="inferred from homology"/>
<reference evidence="2 3" key="1">
    <citation type="submission" date="2018-12" db="EMBL/GenBank/DDBJ databases">
        <title>Complete genome sequencing of Tabrizicola sp. K13M18.</title>
        <authorList>
            <person name="Bae J.-W."/>
        </authorList>
    </citation>
    <scope>NUCLEOTIDE SEQUENCE [LARGE SCALE GENOMIC DNA]</scope>
    <source>
        <strain evidence="2 3">K13M18</strain>
    </source>
</reference>
<gene>
    <name evidence="2" type="ORF">EI545_12155</name>
</gene>
<dbReference type="InterPro" id="IPR001753">
    <property type="entry name" value="Enoyl-CoA_hydra/iso"/>
</dbReference>
<dbReference type="SUPFAM" id="SSF52096">
    <property type="entry name" value="ClpP/crotonase"/>
    <property type="match status" value="1"/>
</dbReference>
<accession>A0A3S8UC23</accession>